<organism evidence="3 4">
    <name type="scientific">Dioszegia hungarica</name>
    <dbReference type="NCBI Taxonomy" id="4972"/>
    <lineage>
        <taxon>Eukaryota</taxon>
        <taxon>Fungi</taxon>
        <taxon>Dikarya</taxon>
        <taxon>Basidiomycota</taxon>
        <taxon>Agaricomycotina</taxon>
        <taxon>Tremellomycetes</taxon>
        <taxon>Tremellales</taxon>
        <taxon>Bulleribasidiaceae</taxon>
        <taxon>Dioszegia</taxon>
    </lineage>
</organism>
<proteinExistence type="predicted"/>
<keyword evidence="1" id="KW-0175">Coiled coil</keyword>
<dbReference type="Proteomes" id="UP001164286">
    <property type="component" value="Unassembled WGS sequence"/>
</dbReference>
<reference evidence="3" key="1">
    <citation type="journal article" date="2022" name="G3 (Bethesda)">
        <title>High quality genome of the basidiomycete yeast Dioszegia hungarica PDD-24b-2 isolated from cloud water.</title>
        <authorList>
            <person name="Jarrige D."/>
            <person name="Haridas S."/>
            <person name="Bleykasten-Grosshans C."/>
            <person name="Joly M."/>
            <person name="Nadalig T."/>
            <person name="Sancelme M."/>
            <person name="Vuilleumier S."/>
            <person name="Grigoriev I.V."/>
            <person name="Amato P."/>
            <person name="Bringel F."/>
        </authorList>
    </citation>
    <scope>NUCLEOTIDE SEQUENCE</scope>
    <source>
        <strain evidence="3">PDD-24b-2</strain>
    </source>
</reference>
<dbReference type="EMBL" id="JAKWFO010000001">
    <property type="protein sequence ID" value="KAI9639179.1"/>
    <property type="molecule type" value="Genomic_DNA"/>
</dbReference>
<comment type="caution">
    <text evidence="3">The sequence shown here is derived from an EMBL/GenBank/DDBJ whole genome shotgun (WGS) entry which is preliminary data.</text>
</comment>
<protein>
    <submittedName>
        <fullName evidence="3">Uncharacterized protein</fullName>
    </submittedName>
</protein>
<keyword evidence="4" id="KW-1185">Reference proteome</keyword>
<dbReference type="AlphaFoldDB" id="A0AA38LYP1"/>
<dbReference type="GeneID" id="77726984"/>
<accession>A0AA38LYP1</accession>
<evidence type="ECO:0000256" key="2">
    <source>
        <dbReference type="SAM" id="MobiDB-lite"/>
    </source>
</evidence>
<evidence type="ECO:0000313" key="3">
    <source>
        <dbReference type="EMBL" id="KAI9639179.1"/>
    </source>
</evidence>
<dbReference type="RefSeq" id="XP_052948956.1">
    <property type="nucleotide sequence ID" value="XM_053087779.1"/>
</dbReference>
<evidence type="ECO:0000256" key="1">
    <source>
        <dbReference type="SAM" id="Coils"/>
    </source>
</evidence>
<feature type="region of interest" description="Disordered" evidence="2">
    <location>
        <begin position="1"/>
        <end position="48"/>
    </location>
</feature>
<gene>
    <name evidence="3" type="ORF">MKK02DRAFT_29291</name>
</gene>
<name>A0AA38LYP1_9TREE</name>
<feature type="compositionally biased region" description="Low complexity" evidence="2">
    <location>
        <begin position="15"/>
        <end position="48"/>
    </location>
</feature>
<feature type="compositionally biased region" description="Polar residues" evidence="2">
    <location>
        <begin position="1"/>
        <end position="14"/>
    </location>
</feature>
<evidence type="ECO:0000313" key="4">
    <source>
        <dbReference type="Proteomes" id="UP001164286"/>
    </source>
</evidence>
<feature type="coiled-coil region" evidence="1">
    <location>
        <begin position="316"/>
        <end position="343"/>
    </location>
</feature>
<sequence>MSDSQSQADGATASTKTPVPQTQTIIPFPTPAATTSSAADGATTASPADGETVITLPAWQTDIVTALGAYHKSLRKLTGFADPSDEPADGNAAQVNAETYAGGSSSAQPIHAGDSAMEDLMECVAAYDQVLNTARKIADVDPTRLLEEIQAPHPGITAQQDAHTALLRDREKKWLPKSLTYYKDKHADAAEAHQENYSKKIKKWFDTTESLPRQSNGPLSTLITTSALEAFKIQALNGVADLAARLSQPGYPTSHKAASTTTGTELASDSIGQTGYLFTGTLTPQMEALKHTFSLLPDLHRLRREHKSQLMNVALKARLRDHLQELQSRSKDARATVQHKDEAVDKGRQDLMQVDGDSCDTAGLEDEDEAVYKVQRGSMVDAEIAKKDKISLAGDAHYATCDLLRVIETFDKTLATMRELAGEGPEYVLSWFYESKPDEGVNQALRSGLTDWFPLALTEGSKADLEKWQKQHDEKYRFVKYLFSENDFSDRYDKGKQVKSEDVLKLYNDLEVKRAAFADQFAASYDEPLTGVSAPSASHGTAILSGVSAAETQRASRNALIALAWMLPEVITLRVKTFDHLSSVASRLDYLNHHGEAAETVSSNAADQTVMLSL</sequence>